<evidence type="ECO:0000259" key="1">
    <source>
        <dbReference type="PROSITE" id="PS50883"/>
    </source>
</evidence>
<keyword evidence="4" id="KW-1185">Reference proteome</keyword>
<dbReference type="InterPro" id="IPR035965">
    <property type="entry name" value="PAS-like_dom_sf"/>
</dbReference>
<dbReference type="Gene3D" id="3.30.450.40">
    <property type="match status" value="1"/>
</dbReference>
<dbReference type="Proteomes" id="UP001597353">
    <property type="component" value="Unassembled WGS sequence"/>
</dbReference>
<dbReference type="Gene3D" id="3.30.70.270">
    <property type="match status" value="1"/>
</dbReference>
<dbReference type="SMART" id="SM00052">
    <property type="entry name" value="EAL"/>
    <property type="match status" value="1"/>
</dbReference>
<dbReference type="PROSITE" id="PS50887">
    <property type="entry name" value="GGDEF"/>
    <property type="match status" value="1"/>
</dbReference>
<protein>
    <submittedName>
        <fullName evidence="3">Bifunctional diguanylate cyclase/phosphodiesterase</fullName>
    </submittedName>
</protein>
<dbReference type="SUPFAM" id="SSF55073">
    <property type="entry name" value="Nucleotide cyclase"/>
    <property type="match status" value="1"/>
</dbReference>
<name>A0ABW4S653_9RHOB</name>
<dbReference type="Gene3D" id="3.30.450.20">
    <property type="entry name" value="PAS domain"/>
    <property type="match status" value="1"/>
</dbReference>
<feature type="domain" description="EAL" evidence="1">
    <location>
        <begin position="517"/>
        <end position="774"/>
    </location>
</feature>
<organism evidence="3 4">
    <name type="scientific">Halodurantibacterium flavum</name>
    <dbReference type="NCBI Taxonomy" id="1382802"/>
    <lineage>
        <taxon>Bacteria</taxon>
        <taxon>Pseudomonadati</taxon>
        <taxon>Pseudomonadota</taxon>
        <taxon>Alphaproteobacteria</taxon>
        <taxon>Rhodobacterales</taxon>
        <taxon>Paracoccaceae</taxon>
        <taxon>Halodurantibacterium</taxon>
    </lineage>
</organism>
<dbReference type="Pfam" id="PF00563">
    <property type="entry name" value="EAL"/>
    <property type="match status" value="1"/>
</dbReference>
<dbReference type="Pfam" id="PF00990">
    <property type="entry name" value="GGDEF"/>
    <property type="match status" value="1"/>
</dbReference>
<dbReference type="SUPFAM" id="SSF141868">
    <property type="entry name" value="EAL domain-like"/>
    <property type="match status" value="1"/>
</dbReference>
<gene>
    <name evidence="3" type="ORF">ACFSGJ_12665</name>
</gene>
<dbReference type="InterPro" id="IPR003018">
    <property type="entry name" value="GAF"/>
</dbReference>
<feature type="domain" description="GGDEF" evidence="2">
    <location>
        <begin position="371"/>
        <end position="508"/>
    </location>
</feature>
<dbReference type="NCBIfam" id="TIGR00254">
    <property type="entry name" value="GGDEF"/>
    <property type="match status" value="1"/>
</dbReference>
<dbReference type="Pfam" id="PF01590">
    <property type="entry name" value="GAF"/>
    <property type="match status" value="1"/>
</dbReference>
<dbReference type="Gene3D" id="3.20.20.450">
    <property type="entry name" value="EAL domain"/>
    <property type="match status" value="1"/>
</dbReference>
<accession>A0ABW4S653</accession>
<evidence type="ECO:0000259" key="2">
    <source>
        <dbReference type="PROSITE" id="PS50887"/>
    </source>
</evidence>
<dbReference type="InterPro" id="IPR043128">
    <property type="entry name" value="Rev_trsase/Diguanyl_cyclase"/>
</dbReference>
<dbReference type="EMBL" id="JBHUGH010000009">
    <property type="protein sequence ID" value="MFD1913066.1"/>
    <property type="molecule type" value="Genomic_DNA"/>
</dbReference>
<comment type="caution">
    <text evidence="3">The sequence shown here is derived from an EMBL/GenBank/DDBJ whole genome shotgun (WGS) entry which is preliminary data.</text>
</comment>
<dbReference type="PANTHER" id="PTHR44757">
    <property type="entry name" value="DIGUANYLATE CYCLASE DGCP"/>
    <property type="match status" value="1"/>
</dbReference>
<dbReference type="SUPFAM" id="SSF55781">
    <property type="entry name" value="GAF domain-like"/>
    <property type="match status" value="1"/>
</dbReference>
<dbReference type="InterPro" id="IPR029016">
    <property type="entry name" value="GAF-like_dom_sf"/>
</dbReference>
<dbReference type="RefSeq" id="WP_390262295.1">
    <property type="nucleotide sequence ID" value="NZ_JBHUGH010000009.1"/>
</dbReference>
<reference evidence="4" key="1">
    <citation type="journal article" date="2019" name="Int. J. Syst. Evol. Microbiol.">
        <title>The Global Catalogue of Microorganisms (GCM) 10K type strain sequencing project: providing services to taxonomists for standard genome sequencing and annotation.</title>
        <authorList>
            <consortium name="The Broad Institute Genomics Platform"/>
            <consortium name="The Broad Institute Genome Sequencing Center for Infectious Disease"/>
            <person name="Wu L."/>
            <person name="Ma J."/>
        </authorList>
    </citation>
    <scope>NUCLEOTIDE SEQUENCE [LARGE SCALE GENOMIC DNA]</scope>
    <source>
        <strain evidence="4">CGMCC 4.7242</strain>
    </source>
</reference>
<dbReference type="PROSITE" id="PS50883">
    <property type="entry name" value="EAL"/>
    <property type="match status" value="1"/>
</dbReference>
<dbReference type="SMART" id="SM00065">
    <property type="entry name" value="GAF"/>
    <property type="match status" value="1"/>
</dbReference>
<evidence type="ECO:0000313" key="4">
    <source>
        <dbReference type="Proteomes" id="UP001597353"/>
    </source>
</evidence>
<dbReference type="SUPFAM" id="SSF55785">
    <property type="entry name" value="PYP-like sensor domain (PAS domain)"/>
    <property type="match status" value="1"/>
</dbReference>
<dbReference type="SMART" id="SM00267">
    <property type="entry name" value="GGDEF"/>
    <property type="match status" value="1"/>
</dbReference>
<sequence>MKGGPPTATETARQGADGRLTRFQGFVVNVLHDILRAPGVDTDARIEDALGQIGLFLGCDRTYVFRVRDKALLDNTHEWAAPDIEPMRDHLQGLPLDMIDPWMPEFLQRRAVRIDSVADLDDSRPEKETLVMQEIQSLLVVPMMHDGALVGFVGFDRVRRQKKFLQGEVYLLQSAADVIMFVLLRRDTEAQARASDQALRGERVFLRSILETAGSAIIAFDEGQDIVFSNQQARKILAQLHRPGEGERGEQPGDRPGSAAQDYLGLIAQQVQESGRAIRDVQHVVHYADGSRHILSVNAAPVPAGDPSNPARIVCSITDLTREVAIQNALQSALSDAHQLAFFDTLTGLPNRRLVIEHLRRLAEEHGLAGGHAALLTIDIDRMRGINELHGVQQGDRVLIEIARRLGEIAANANQLGRIAGSEFTFLLPGPFENAAQATAVADHFAEEILEAVRTPIDSCDTTVSATASIGIVVFPAAEGTESVLDHAGAAARTAKLEGGDGIAWFHAELHHRVVAQAQLDADLPGALARDEFLLFYEPQIRWLGGTRRIIGYEALIRWMHPQRGLLSPIEFIGHAEQTGMISEIDDWVLRETLRQAKIWNDLRSSADFVLSINVSPRRFAEEGFAEHVERTVRQSGVNPHQLRFELTERSLIKDAEQAREVMQRLSSMGIGLALDDFGTGFSSLRYLHDLPVTMLKIDRSFVRNLWESERNGTIINSILSLGRDLRLDVMAEGVETRAQLDWLAAQGCSLFQGYYFARPRAAAEIAIDFATHMQEIGGDGPDEPRRG</sequence>
<dbReference type="InterPro" id="IPR000160">
    <property type="entry name" value="GGDEF_dom"/>
</dbReference>
<proteinExistence type="predicted"/>
<dbReference type="CDD" id="cd01949">
    <property type="entry name" value="GGDEF"/>
    <property type="match status" value="1"/>
</dbReference>
<dbReference type="PANTHER" id="PTHR44757:SF2">
    <property type="entry name" value="BIOFILM ARCHITECTURE MAINTENANCE PROTEIN MBAA"/>
    <property type="match status" value="1"/>
</dbReference>
<evidence type="ECO:0000313" key="3">
    <source>
        <dbReference type="EMBL" id="MFD1913066.1"/>
    </source>
</evidence>
<dbReference type="InterPro" id="IPR052155">
    <property type="entry name" value="Biofilm_reg_signaling"/>
</dbReference>
<dbReference type="CDD" id="cd01948">
    <property type="entry name" value="EAL"/>
    <property type="match status" value="1"/>
</dbReference>
<dbReference type="InterPro" id="IPR001633">
    <property type="entry name" value="EAL_dom"/>
</dbReference>
<dbReference type="InterPro" id="IPR029787">
    <property type="entry name" value="Nucleotide_cyclase"/>
</dbReference>
<dbReference type="InterPro" id="IPR035919">
    <property type="entry name" value="EAL_sf"/>
</dbReference>